<evidence type="ECO:0000256" key="2">
    <source>
        <dbReference type="ARBA" id="ARBA00022448"/>
    </source>
</evidence>
<comment type="caution">
    <text evidence="7">The sequence shown here is derived from an EMBL/GenBank/DDBJ whole genome shotgun (WGS) entry which is preliminary data.</text>
</comment>
<evidence type="ECO:0000256" key="3">
    <source>
        <dbReference type="ARBA" id="ARBA00023242"/>
    </source>
</evidence>
<gene>
    <name evidence="7" type="ORF">VTJ83DRAFT_644</name>
</gene>
<feature type="compositionally biased region" description="Low complexity" evidence="5">
    <location>
        <begin position="1377"/>
        <end position="1393"/>
    </location>
</feature>
<proteinExistence type="predicted"/>
<feature type="domain" description="Nucleoporin Nup159/Nup146 N-terminal" evidence="6">
    <location>
        <begin position="48"/>
        <end position="423"/>
    </location>
</feature>
<feature type="compositionally biased region" description="Acidic residues" evidence="5">
    <location>
        <begin position="879"/>
        <end position="924"/>
    </location>
</feature>
<feature type="compositionally biased region" description="Low complexity" evidence="5">
    <location>
        <begin position="721"/>
        <end position="734"/>
    </location>
</feature>
<feature type="region of interest" description="Disordered" evidence="5">
    <location>
        <begin position="1327"/>
        <end position="1404"/>
    </location>
</feature>
<feature type="region of interest" description="Disordered" evidence="5">
    <location>
        <begin position="482"/>
        <end position="508"/>
    </location>
</feature>
<dbReference type="RefSeq" id="XP_070869997.1">
    <property type="nucleotide sequence ID" value="XM_071013151.1"/>
</dbReference>
<feature type="region of interest" description="Disordered" evidence="5">
    <location>
        <begin position="609"/>
        <end position="1066"/>
    </location>
</feature>
<reference evidence="7 8" key="1">
    <citation type="journal article" date="2024" name="Commun. Biol.">
        <title>Comparative genomic analysis of thermophilic fungi reveals convergent evolutionary adaptations and gene losses.</title>
        <authorList>
            <person name="Steindorff A.S."/>
            <person name="Aguilar-Pontes M.V."/>
            <person name="Robinson A.J."/>
            <person name="Andreopoulos B."/>
            <person name="LaButti K."/>
            <person name="Kuo A."/>
            <person name="Mondo S."/>
            <person name="Riley R."/>
            <person name="Otillar R."/>
            <person name="Haridas S."/>
            <person name="Lipzen A."/>
            <person name="Grimwood J."/>
            <person name="Schmutz J."/>
            <person name="Clum A."/>
            <person name="Reid I.D."/>
            <person name="Moisan M.C."/>
            <person name="Butler G."/>
            <person name="Nguyen T.T.M."/>
            <person name="Dewar K."/>
            <person name="Conant G."/>
            <person name="Drula E."/>
            <person name="Henrissat B."/>
            <person name="Hansel C."/>
            <person name="Singer S."/>
            <person name="Hutchinson M.I."/>
            <person name="de Vries R.P."/>
            <person name="Natvig D.O."/>
            <person name="Powell A.J."/>
            <person name="Tsang A."/>
            <person name="Grigoriev I.V."/>
        </authorList>
    </citation>
    <scope>NUCLEOTIDE SEQUENCE [LARGE SCALE GENOMIC DNA]</scope>
    <source>
        <strain evidence="7 8">ATCC 22073</strain>
    </source>
</reference>
<dbReference type="SUPFAM" id="SSF117289">
    <property type="entry name" value="Nucleoporin domain"/>
    <property type="match status" value="1"/>
</dbReference>
<feature type="compositionally biased region" description="Low complexity" evidence="5">
    <location>
        <begin position="953"/>
        <end position="968"/>
    </location>
</feature>
<evidence type="ECO:0000313" key="8">
    <source>
        <dbReference type="Proteomes" id="UP001600064"/>
    </source>
</evidence>
<feature type="compositionally biased region" description="Low complexity" evidence="5">
    <location>
        <begin position="673"/>
        <end position="683"/>
    </location>
</feature>
<dbReference type="InterPro" id="IPR039462">
    <property type="entry name" value="Nup159/Nup146_N"/>
</dbReference>
<feature type="coiled-coil region" evidence="4">
    <location>
        <begin position="1197"/>
        <end position="1224"/>
    </location>
</feature>
<sequence length="1441" mass="149457">MAFSFGGGGAGGVTQGNDLEVIQTEGLGFLSIAGDAKVQLTSKWSPPPAPTASLLSIASQKGLVAAAGPDAVHIATTDSVRKAFGADASGDSEVRPFSPQAKLPLPFRISQLAFTADEKHLVLSAETGGGLAVYDVQAVTQGSAQSTFELSTNGETLRALLPNPMPESAGLCAIVTTNGNLLMANLAERKLVAGPSGPVLRSQVSCAAWSTKGKQLVAGMADGTIYQMTPEGAEKAHIPKPPNVGDYHVATVSWLENHVFLAVYNATNGQDPTHFFLITRQQSPGATPTFTFQKLTNPVEPFVMDKPPHHSVLRLRDFAPNLQDLLLVSSTANESVGLLSRSKTPLASDKPSTAGVFTTTELSDDSRRAQLPMGEDLTETFPIGGALDLSSKDKVYKPIPADEIEYSPGPLPGLWLLNNEGVLAAWWIVYNESIRGGTVYQGLATGEAAAPTFASPAPAASAASAFASTPVASAFGSPAAKAPAFGSPSTPTPAFGGPSALGAKPSPWSTAGAAAPTFGSSSFGSPAFGSKPAAPAFGQSSVLGMGAKASPWATGSTSGAAPAFGQSGFASAGATTGKVFGSAAPSTGGFASFASKGGFAGLTPSAGSSIFSSKPSSAPEVSMDTTTAFPPPAAKTGKPSLGSSPFVLGTTFKADPSAANDNAKAPEPKESKSLFGSGFGLSLDAASKQPAASESKDEEMKSTTPPPPPPPPEEKPKSIFSPQSTTPTTTPAPQKFDFKSAAGTGTSLFGGLKPAATGGLFGSLQPAASGGSSGLFGTPKPTSSIFGTPKKEDDKAAPAKVPEPPLPPDTISSKPSAKPEEAPLPPALPKQEVASEPAPLPPDPFPKAKEAPKASLPSGFLSQPAAKPSADLPSVPDSASDEGLSEGEDGEEEEEEQEEVGDEDEEEVEEEEEEEEEEGEEEGSEAASEGSGTDVAKDISPTVGPGEKTPGATPFSSFGGMGGSTFSTISRSEAEPSRPLFGELSKNAPALFPQAAPIPPSPSSPSPIRGPQRSSTLRPTEPPRSLGAPGGTPQLSSRKPAAPTTVSFSNQRAPVDPNVQAQRKLAEKKRAEEELLIDPEDQGIQDILRSKIEPTLQMHEFFVAQTKLQALNPDREGVPGACETLWRDINRMIDVLGLNSRSLQAFLLGHQQQAKEGGRTKEDFDSPEDWVLVEASELGAVLDEEMGRCAEGRIRDVEAVRESIKSLAKDLAKLRAKEEDLRKIISSLVDPEQQAVAKSMPLSAEQAAQQTELRRSYATFSKLLTETEEALTLLKARIASAGGPSGKAAVPTVDAIIRTINKMTSMAEKRSGDIDVLETQMRKLRLGSVGPLDSSPNGGGPSTPGPRSREGSPFVTPQRHVRLGSPEKLGSSRLRDSLASSVGSAASTATFASPRKKLSMYSDDEKRALRAKEAKRKATLALLRESLAKKGPNVVRLRDDE</sequence>
<keyword evidence="3" id="KW-0539">Nucleus</keyword>
<dbReference type="Proteomes" id="UP001600064">
    <property type="component" value="Unassembled WGS sequence"/>
</dbReference>
<evidence type="ECO:0000256" key="5">
    <source>
        <dbReference type="SAM" id="MobiDB-lite"/>
    </source>
</evidence>
<name>A0ABR4DLI8_9PEZI</name>
<dbReference type="Gene3D" id="2.130.10.10">
    <property type="entry name" value="YVTN repeat-like/Quinoprotein amine dehydrogenase"/>
    <property type="match status" value="1"/>
</dbReference>
<keyword evidence="8" id="KW-1185">Reference proteome</keyword>
<keyword evidence="4" id="KW-0175">Coiled coil</keyword>
<feature type="compositionally biased region" description="Low complexity" evidence="5">
    <location>
        <begin position="1006"/>
        <end position="1015"/>
    </location>
</feature>
<comment type="subcellular location">
    <subcellularLocation>
        <location evidence="1">Nucleus</location>
    </subcellularLocation>
</comment>
<keyword evidence="2" id="KW-0813">Transport</keyword>
<feature type="compositionally biased region" description="Pro residues" evidence="5">
    <location>
        <begin position="996"/>
        <end position="1005"/>
    </location>
</feature>
<dbReference type="InterPro" id="IPR015943">
    <property type="entry name" value="WD40/YVTN_repeat-like_dom_sf"/>
</dbReference>
<organism evidence="7 8">
    <name type="scientific">Remersonia thermophila</name>
    <dbReference type="NCBI Taxonomy" id="72144"/>
    <lineage>
        <taxon>Eukaryota</taxon>
        <taxon>Fungi</taxon>
        <taxon>Dikarya</taxon>
        <taxon>Ascomycota</taxon>
        <taxon>Pezizomycotina</taxon>
        <taxon>Sordariomycetes</taxon>
        <taxon>Sordariomycetidae</taxon>
        <taxon>Sordariales</taxon>
        <taxon>Sordariales incertae sedis</taxon>
        <taxon>Remersonia</taxon>
    </lineage>
</organism>
<dbReference type="Pfam" id="PF16755">
    <property type="entry name" value="Beta-prop_NUP159_NUP214"/>
    <property type="match status" value="1"/>
</dbReference>
<evidence type="ECO:0000256" key="1">
    <source>
        <dbReference type="ARBA" id="ARBA00004123"/>
    </source>
</evidence>
<evidence type="ECO:0000313" key="7">
    <source>
        <dbReference type="EMBL" id="KAL2271273.1"/>
    </source>
</evidence>
<dbReference type="PANTHER" id="PTHR23193">
    <property type="entry name" value="NUCLEAR PORE COMPLEX PROTEIN NUP"/>
    <property type="match status" value="1"/>
</dbReference>
<dbReference type="GeneID" id="98127795"/>
<accession>A0ABR4DLI8</accession>
<dbReference type="InterPro" id="IPR026054">
    <property type="entry name" value="Nucleoporin"/>
</dbReference>
<evidence type="ECO:0000259" key="6">
    <source>
        <dbReference type="Pfam" id="PF16755"/>
    </source>
</evidence>
<protein>
    <recommendedName>
        <fullName evidence="6">Nucleoporin Nup159/Nup146 N-terminal domain-containing protein</fullName>
    </recommendedName>
</protein>
<evidence type="ECO:0000256" key="4">
    <source>
        <dbReference type="SAM" id="Coils"/>
    </source>
</evidence>
<dbReference type="PANTHER" id="PTHR23193:SF23">
    <property type="entry name" value="NUCLEAR PORE COMPLEX PROTEIN NUP153"/>
    <property type="match status" value="1"/>
</dbReference>
<dbReference type="EMBL" id="JAZGUE010000001">
    <property type="protein sequence ID" value="KAL2271273.1"/>
    <property type="molecule type" value="Genomic_DNA"/>
</dbReference>